<dbReference type="PANTHER" id="PTHR21292">
    <property type="entry name" value="EXOCYST COMPLEX COMPONENT SEC6-RELATED"/>
    <property type="match status" value="1"/>
</dbReference>
<keyword evidence="2" id="KW-0813">Transport</keyword>
<dbReference type="PANTHER" id="PTHR21292:SF1">
    <property type="entry name" value="EXOCYST COMPLEX COMPONENT 3"/>
    <property type="match status" value="1"/>
</dbReference>
<evidence type="ECO:0000313" key="5">
    <source>
        <dbReference type="Proteomes" id="UP000759537"/>
    </source>
</evidence>
<comment type="similarity">
    <text evidence="1">Belongs to the SEC6 family.</text>
</comment>
<dbReference type="GO" id="GO:0000145">
    <property type="term" value="C:exocyst"/>
    <property type="evidence" value="ECO:0007669"/>
    <property type="project" value="InterPro"/>
</dbReference>
<dbReference type="FunFam" id="1.10.357.50:FF:000006">
    <property type="entry name" value="Exocyst complex component sec6"/>
    <property type="match status" value="1"/>
</dbReference>
<evidence type="ECO:0000313" key="4">
    <source>
        <dbReference type="EMBL" id="KAF8473722.1"/>
    </source>
</evidence>
<protein>
    <submittedName>
        <fullName evidence="4">Exocyst complex component Sec6</fullName>
    </submittedName>
</protein>
<dbReference type="Gene3D" id="1.10.357.70">
    <property type="entry name" value="Exocyst complex component Sec6, C-terminal domain"/>
    <property type="match status" value="1"/>
</dbReference>
<dbReference type="Pfam" id="PF06046">
    <property type="entry name" value="Sec6"/>
    <property type="match status" value="1"/>
</dbReference>
<dbReference type="Gene3D" id="1.10.357.50">
    <property type="match status" value="1"/>
</dbReference>
<dbReference type="GO" id="GO:0000149">
    <property type="term" value="F:SNARE binding"/>
    <property type="evidence" value="ECO:0007669"/>
    <property type="project" value="TreeGrafter"/>
</dbReference>
<reference evidence="4" key="2">
    <citation type="journal article" date="2020" name="Nat. Commun.">
        <title>Large-scale genome sequencing of mycorrhizal fungi provides insights into the early evolution of symbiotic traits.</title>
        <authorList>
            <person name="Miyauchi S."/>
            <person name="Kiss E."/>
            <person name="Kuo A."/>
            <person name="Drula E."/>
            <person name="Kohler A."/>
            <person name="Sanchez-Garcia M."/>
            <person name="Morin E."/>
            <person name="Andreopoulos B."/>
            <person name="Barry K.W."/>
            <person name="Bonito G."/>
            <person name="Buee M."/>
            <person name="Carver A."/>
            <person name="Chen C."/>
            <person name="Cichocki N."/>
            <person name="Clum A."/>
            <person name="Culley D."/>
            <person name="Crous P.W."/>
            <person name="Fauchery L."/>
            <person name="Girlanda M."/>
            <person name="Hayes R.D."/>
            <person name="Keri Z."/>
            <person name="LaButti K."/>
            <person name="Lipzen A."/>
            <person name="Lombard V."/>
            <person name="Magnuson J."/>
            <person name="Maillard F."/>
            <person name="Murat C."/>
            <person name="Nolan M."/>
            <person name="Ohm R.A."/>
            <person name="Pangilinan J."/>
            <person name="Pereira M.F."/>
            <person name="Perotto S."/>
            <person name="Peter M."/>
            <person name="Pfister S."/>
            <person name="Riley R."/>
            <person name="Sitrit Y."/>
            <person name="Stielow J.B."/>
            <person name="Szollosi G."/>
            <person name="Zifcakova L."/>
            <person name="Stursova M."/>
            <person name="Spatafora J.W."/>
            <person name="Tedersoo L."/>
            <person name="Vaario L.M."/>
            <person name="Yamada A."/>
            <person name="Yan M."/>
            <person name="Wang P."/>
            <person name="Xu J."/>
            <person name="Bruns T."/>
            <person name="Baldrian P."/>
            <person name="Vilgalys R."/>
            <person name="Dunand C."/>
            <person name="Henrissat B."/>
            <person name="Grigoriev I.V."/>
            <person name="Hibbett D."/>
            <person name="Nagy L.G."/>
            <person name="Martin F.M."/>
        </authorList>
    </citation>
    <scope>NUCLEOTIDE SEQUENCE</scope>
    <source>
        <strain evidence="4">Prilba</strain>
    </source>
</reference>
<dbReference type="EMBL" id="WHVB01000018">
    <property type="protein sequence ID" value="KAF8473722.1"/>
    <property type="molecule type" value="Genomic_DNA"/>
</dbReference>
<evidence type="ECO:0000256" key="2">
    <source>
        <dbReference type="ARBA" id="ARBA00022448"/>
    </source>
</evidence>
<dbReference type="AlphaFoldDB" id="A0A9P5MQ10"/>
<comment type="caution">
    <text evidence="4">The sequence shown here is derived from an EMBL/GenBank/DDBJ whole genome shotgun (WGS) entry which is preliminary data.</text>
</comment>
<dbReference type="InterPro" id="IPR010326">
    <property type="entry name" value="EXOC3/Sec6"/>
</dbReference>
<gene>
    <name evidence="4" type="ORF">DFH94DRAFT_140455</name>
</gene>
<dbReference type="Proteomes" id="UP000759537">
    <property type="component" value="Unassembled WGS sequence"/>
</dbReference>
<sequence>MAAPTISAAQAIGEYLQSPDDLMKIPAFRKKLEKEKASIDIRLKSGVKEQLGVTSDSLRKLFSTRNNVQAIRDEMVTIDRACSDPQNVVSTFDQISRVSMVHRNFQQTEDMVINLLEMDSRLDSIEEMLVTDQDDLLRPAPNLLPIHLQLTQLENFRNEAMHQAKKASAESRNKLSRKFERLNGVLEAFDEYIIELSRNIIPLARSGHPEVIVKIVKIAEAEGKEDEKALAIRLVKKAAKLDAASKFKSMQANARVFKHYRSKVLKAISDTIKDMFDAAYLQDEKHPTAFLENLGWVYQDLIVVERDVVACFPPDWDIYSYFVREYHKALNSTIKRLLASDPDANALLALHAWLKEYKSSMRELEIPPELLEPPLLGGNEQSLIDDYLKLIVKKLDEWSANLMKTELTGFSSRAEPPELDADGQYGMQGAVILFQMINQQIDAAMESGQGMILARVVSEMNRVMRGAQDQWTRLIDVEFKKTTERPEEVPGGLVEYVIALANDQIKSADYAEALSARLEPLVSEKYRVTINERLNDAIDGYLDVAKKCTQTLIDIIFNDLRPATKQLFQGPWYDGNIVQIVETMRDYMSDYQTYLNSSLLELLVEDLLDAFLVVYLTALANTQKLRMPAAVERIKDDVSEAFKFFSTMKPAKELESYFEVVEMVLSLLEASKSLAFLSFWSFAKVHGPNLAFVESLMKARGDLDRSSVNEVMDSIKRKVKEENLTDPPEPTIMKKITIEGTFSRLLRTGKS</sequence>
<dbReference type="InterPro" id="IPR042532">
    <property type="entry name" value="EXOC3/Sec6_C"/>
</dbReference>
<organism evidence="4 5">
    <name type="scientific">Russula ochroleuca</name>
    <dbReference type="NCBI Taxonomy" id="152965"/>
    <lineage>
        <taxon>Eukaryota</taxon>
        <taxon>Fungi</taxon>
        <taxon>Dikarya</taxon>
        <taxon>Basidiomycota</taxon>
        <taxon>Agaricomycotina</taxon>
        <taxon>Agaricomycetes</taxon>
        <taxon>Russulales</taxon>
        <taxon>Russulaceae</taxon>
        <taxon>Russula</taxon>
    </lineage>
</organism>
<keyword evidence="5" id="KW-1185">Reference proteome</keyword>
<keyword evidence="3" id="KW-0268">Exocytosis</keyword>
<accession>A0A9P5MQ10</accession>
<name>A0A9P5MQ10_9AGAM</name>
<proteinExistence type="inferred from homology"/>
<evidence type="ECO:0000256" key="3">
    <source>
        <dbReference type="ARBA" id="ARBA00022483"/>
    </source>
</evidence>
<dbReference type="GO" id="GO:0006887">
    <property type="term" value="P:exocytosis"/>
    <property type="evidence" value="ECO:0007669"/>
    <property type="project" value="UniProtKB-KW"/>
</dbReference>
<dbReference type="GO" id="GO:0051601">
    <property type="term" value="P:exocyst localization"/>
    <property type="evidence" value="ECO:0007669"/>
    <property type="project" value="TreeGrafter"/>
</dbReference>
<reference evidence="4" key="1">
    <citation type="submission" date="2019-10" db="EMBL/GenBank/DDBJ databases">
        <authorList>
            <consortium name="DOE Joint Genome Institute"/>
            <person name="Kuo A."/>
            <person name="Miyauchi S."/>
            <person name="Kiss E."/>
            <person name="Drula E."/>
            <person name="Kohler A."/>
            <person name="Sanchez-Garcia M."/>
            <person name="Andreopoulos B."/>
            <person name="Barry K.W."/>
            <person name="Bonito G."/>
            <person name="Buee M."/>
            <person name="Carver A."/>
            <person name="Chen C."/>
            <person name="Cichocki N."/>
            <person name="Clum A."/>
            <person name="Culley D."/>
            <person name="Crous P.W."/>
            <person name="Fauchery L."/>
            <person name="Girlanda M."/>
            <person name="Hayes R."/>
            <person name="Keri Z."/>
            <person name="LaButti K."/>
            <person name="Lipzen A."/>
            <person name="Lombard V."/>
            <person name="Magnuson J."/>
            <person name="Maillard F."/>
            <person name="Morin E."/>
            <person name="Murat C."/>
            <person name="Nolan M."/>
            <person name="Ohm R."/>
            <person name="Pangilinan J."/>
            <person name="Pereira M."/>
            <person name="Perotto S."/>
            <person name="Peter M."/>
            <person name="Riley R."/>
            <person name="Sitrit Y."/>
            <person name="Stielow B."/>
            <person name="Szollosi G."/>
            <person name="Zifcakova L."/>
            <person name="Stursova M."/>
            <person name="Spatafora J.W."/>
            <person name="Tedersoo L."/>
            <person name="Vaario L.-M."/>
            <person name="Yamada A."/>
            <person name="Yan M."/>
            <person name="Wang P."/>
            <person name="Xu J."/>
            <person name="Bruns T."/>
            <person name="Baldrian P."/>
            <person name="Vilgalys R."/>
            <person name="Henrissat B."/>
            <person name="Grigoriev I.V."/>
            <person name="Hibbett D."/>
            <person name="Nagy L.G."/>
            <person name="Martin F.M."/>
        </authorList>
    </citation>
    <scope>NUCLEOTIDE SEQUENCE</scope>
    <source>
        <strain evidence="4">Prilba</strain>
    </source>
</reference>
<evidence type="ECO:0000256" key="1">
    <source>
        <dbReference type="ARBA" id="ARBA00009447"/>
    </source>
</evidence>
<dbReference type="OrthoDB" id="190098at2759"/>